<dbReference type="InterPro" id="IPR000571">
    <property type="entry name" value="Znf_CCCH"/>
</dbReference>
<evidence type="ECO:0000259" key="3">
    <source>
        <dbReference type="PROSITE" id="PS50103"/>
    </source>
</evidence>
<dbReference type="PANTHER" id="PTHR46156">
    <property type="entry name" value="CCCH ZINGC FINGER"/>
    <property type="match status" value="1"/>
</dbReference>
<feature type="region of interest" description="Disordered" evidence="2">
    <location>
        <begin position="1"/>
        <end position="23"/>
    </location>
</feature>
<feature type="domain" description="C3H1-type" evidence="3">
    <location>
        <begin position="75"/>
        <end position="104"/>
    </location>
</feature>
<dbReference type="SMART" id="SM00356">
    <property type="entry name" value="ZnF_C3H1"/>
    <property type="match status" value="2"/>
</dbReference>
<dbReference type="PANTHER" id="PTHR46156:SF1">
    <property type="entry name" value="ZINC FINGER CCCH DOMAIN-CONTAINING PROTEIN 3"/>
    <property type="match status" value="1"/>
</dbReference>
<sequence length="151" mass="17425">MSIYKLDDHSSSPASQQPGNSSQISFVPRRLVIGNNEYVRIGNGNQLVRDPKKLKRILANEKVRWSLHSARLRLAQKRQFCLFFTRFGKCNKSGRKCPYIHDPAKVAICAKFLRGQCSDANCKLTHKDYSRKNARLFILSERTMHQHKLPL</sequence>
<keyword evidence="1" id="KW-0479">Metal-binding</keyword>
<evidence type="ECO:0000313" key="4">
    <source>
        <dbReference type="EMBL" id="PKU68623.1"/>
    </source>
</evidence>
<dbReference type="Proteomes" id="UP000233837">
    <property type="component" value="Unassembled WGS sequence"/>
</dbReference>
<proteinExistence type="predicted"/>
<dbReference type="GO" id="GO:0005634">
    <property type="term" value="C:nucleus"/>
    <property type="evidence" value="ECO:0007669"/>
    <property type="project" value="TreeGrafter"/>
</dbReference>
<dbReference type="GO" id="GO:0008270">
    <property type="term" value="F:zinc ion binding"/>
    <property type="evidence" value="ECO:0007669"/>
    <property type="project" value="UniProtKB-KW"/>
</dbReference>
<keyword evidence="5" id="KW-1185">Reference proteome</keyword>
<keyword evidence="1" id="KW-0863">Zinc-finger</keyword>
<dbReference type="PROSITE" id="PS50103">
    <property type="entry name" value="ZF_C3H1"/>
    <property type="match status" value="1"/>
</dbReference>
<gene>
    <name evidence="4" type="ORF">MA16_Dca024761</name>
</gene>
<feature type="compositionally biased region" description="Polar residues" evidence="2">
    <location>
        <begin position="11"/>
        <end position="23"/>
    </location>
</feature>
<name>A0A2I0VYY2_9ASPA</name>
<reference evidence="4 5" key="1">
    <citation type="journal article" date="2016" name="Sci. Rep.">
        <title>The Dendrobium catenatum Lindl. genome sequence provides insights into polysaccharide synthase, floral development and adaptive evolution.</title>
        <authorList>
            <person name="Zhang G.Q."/>
            <person name="Xu Q."/>
            <person name="Bian C."/>
            <person name="Tsai W.C."/>
            <person name="Yeh C.M."/>
            <person name="Liu K.W."/>
            <person name="Yoshida K."/>
            <person name="Zhang L.S."/>
            <person name="Chang S.B."/>
            <person name="Chen F."/>
            <person name="Shi Y."/>
            <person name="Su Y.Y."/>
            <person name="Zhang Y.Q."/>
            <person name="Chen L.J."/>
            <person name="Yin Y."/>
            <person name="Lin M."/>
            <person name="Huang H."/>
            <person name="Deng H."/>
            <person name="Wang Z.W."/>
            <person name="Zhu S.L."/>
            <person name="Zhao X."/>
            <person name="Deng C."/>
            <person name="Niu S.C."/>
            <person name="Huang J."/>
            <person name="Wang M."/>
            <person name="Liu G.H."/>
            <person name="Yang H.J."/>
            <person name="Xiao X.J."/>
            <person name="Hsiao Y.Y."/>
            <person name="Wu W.L."/>
            <person name="Chen Y.Y."/>
            <person name="Mitsuda N."/>
            <person name="Ohme-Takagi M."/>
            <person name="Luo Y.B."/>
            <person name="Van de Peer Y."/>
            <person name="Liu Z.J."/>
        </authorList>
    </citation>
    <scope>NUCLEOTIDE SEQUENCE [LARGE SCALE GENOMIC DNA]</scope>
    <source>
        <tissue evidence="4">The whole plant</tissue>
    </source>
</reference>
<feature type="compositionally biased region" description="Basic and acidic residues" evidence="2">
    <location>
        <begin position="1"/>
        <end position="10"/>
    </location>
</feature>
<reference evidence="4 5" key="2">
    <citation type="journal article" date="2017" name="Nature">
        <title>The Apostasia genome and the evolution of orchids.</title>
        <authorList>
            <person name="Zhang G.Q."/>
            <person name="Liu K.W."/>
            <person name="Li Z."/>
            <person name="Lohaus R."/>
            <person name="Hsiao Y.Y."/>
            <person name="Niu S.C."/>
            <person name="Wang J.Y."/>
            <person name="Lin Y.C."/>
            <person name="Xu Q."/>
            <person name="Chen L.J."/>
            <person name="Yoshida K."/>
            <person name="Fujiwara S."/>
            <person name="Wang Z.W."/>
            <person name="Zhang Y.Q."/>
            <person name="Mitsuda N."/>
            <person name="Wang M."/>
            <person name="Liu G.H."/>
            <person name="Pecoraro L."/>
            <person name="Huang H.X."/>
            <person name="Xiao X.J."/>
            <person name="Lin M."/>
            <person name="Wu X.Y."/>
            <person name="Wu W.L."/>
            <person name="Chen Y.Y."/>
            <person name="Chang S.B."/>
            <person name="Sakamoto S."/>
            <person name="Ohme-Takagi M."/>
            <person name="Yagi M."/>
            <person name="Zeng S.J."/>
            <person name="Shen C.Y."/>
            <person name="Yeh C.M."/>
            <person name="Luo Y.B."/>
            <person name="Tsai W.C."/>
            <person name="Van de Peer Y."/>
            <person name="Liu Z.J."/>
        </authorList>
    </citation>
    <scope>NUCLEOTIDE SEQUENCE [LARGE SCALE GENOMIC DNA]</scope>
    <source>
        <tissue evidence="4">The whole plant</tissue>
    </source>
</reference>
<evidence type="ECO:0000256" key="2">
    <source>
        <dbReference type="SAM" id="MobiDB-lite"/>
    </source>
</evidence>
<evidence type="ECO:0000256" key="1">
    <source>
        <dbReference type="PROSITE-ProRule" id="PRU00723"/>
    </source>
</evidence>
<keyword evidence="1" id="KW-0862">Zinc</keyword>
<dbReference type="STRING" id="906689.A0A2I0VYY2"/>
<protein>
    <submittedName>
        <fullName evidence="4">Zinc finger CCCH domain-containing protein 7</fullName>
    </submittedName>
</protein>
<dbReference type="EMBL" id="KZ503069">
    <property type="protein sequence ID" value="PKU68623.1"/>
    <property type="molecule type" value="Genomic_DNA"/>
</dbReference>
<organism evidence="4 5">
    <name type="scientific">Dendrobium catenatum</name>
    <dbReference type="NCBI Taxonomy" id="906689"/>
    <lineage>
        <taxon>Eukaryota</taxon>
        <taxon>Viridiplantae</taxon>
        <taxon>Streptophyta</taxon>
        <taxon>Embryophyta</taxon>
        <taxon>Tracheophyta</taxon>
        <taxon>Spermatophyta</taxon>
        <taxon>Magnoliopsida</taxon>
        <taxon>Liliopsida</taxon>
        <taxon>Asparagales</taxon>
        <taxon>Orchidaceae</taxon>
        <taxon>Epidendroideae</taxon>
        <taxon>Malaxideae</taxon>
        <taxon>Dendrobiinae</taxon>
        <taxon>Dendrobium</taxon>
    </lineage>
</organism>
<dbReference type="Gene3D" id="4.10.1000.10">
    <property type="entry name" value="Zinc finger, CCCH-type"/>
    <property type="match status" value="1"/>
</dbReference>
<feature type="zinc finger region" description="C3H1-type" evidence="1">
    <location>
        <begin position="75"/>
        <end position="104"/>
    </location>
</feature>
<evidence type="ECO:0000313" key="5">
    <source>
        <dbReference type="Proteomes" id="UP000233837"/>
    </source>
</evidence>
<dbReference type="AlphaFoldDB" id="A0A2I0VYY2"/>
<accession>A0A2I0VYY2</accession>